<dbReference type="SUPFAM" id="SSF56954">
    <property type="entry name" value="Outer membrane efflux proteins (OEP)"/>
    <property type="match status" value="1"/>
</dbReference>
<keyword evidence="7" id="KW-0998">Cell outer membrane</keyword>
<keyword evidence="5" id="KW-0812">Transmembrane</keyword>
<dbReference type="Proteomes" id="UP000027601">
    <property type="component" value="Unassembled WGS sequence"/>
</dbReference>
<gene>
    <name evidence="8" type="ORF">JCM15093_1841</name>
</gene>
<evidence type="ECO:0000256" key="1">
    <source>
        <dbReference type="ARBA" id="ARBA00004442"/>
    </source>
</evidence>
<organism evidence="8 9">
    <name type="scientific">Bacteroides graminisolvens DSM 19988 = JCM 15093</name>
    <dbReference type="NCBI Taxonomy" id="1121097"/>
    <lineage>
        <taxon>Bacteria</taxon>
        <taxon>Pseudomonadati</taxon>
        <taxon>Bacteroidota</taxon>
        <taxon>Bacteroidia</taxon>
        <taxon>Bacteroidales</taxon>
        <taxon>Bacteroidaceae</taxon>
        <taxon>Bacteroides</taxon>
    </lineage>
</organism>
<comment type="subcellular location">
    <subcellularLocation>
        <location evidence="1">Cell outer membrane</location>
    </subcellularLocation>
</comment>
<evidence type="ECO:0000256" key="5">
    <source>
        <dbReference type="ARBA" id="ARBA00022692"/>
    </source>
</evidence>
<keyword evidence="6" id="KW-0472">Membrane</keyword>
<dbReference type="Pfam" id="PF02321">
    <property type="entry name" value="OEP"/>
    <property type="match status" value="1"/>
</dbReference>
<name>A0A069D2W9_9BACE</name>
<dbReference type="InterPro" id="IPR003423">
    <property type="entry name" value="OMP_efflux"/>
</dbReference>
<evidence type="ECO:0000256" key="7">
    <source>
        <dbReference type="ARBA" id="ARBA00023237"/>
    </source>
</evidence>
<evidence type="ECO:0000256" key="2">
    <source>
        <dbReference type="ARBA" id="ARBA00007613"/>
    </source>
</evidence>
<dbReference type="GO" id="GO:1990281">
    <property type="term" value="C:efflux pump complex"/>
    <property type="evidence" value="ECO:0007669"/>
    <property type="project" value="TreeGrafter"/>
</dbReference>
<evidence type="ECO:0000256" key="3">
    <source>
        <dbReference type="ARBA" id="ARBA00022448"/>
    </source>
</evidence>
<evidence type="ECO:0000313" key="8">
    <source>
        <dbReference type="EMBL" id="GAK36660.1"/>
    </source>
</evidence>
<dbReference type="GO" id="GO:0009279">
    <property type="term" value="C:cell outer membrane"/>
    <property type="evidence" value="ECO:0007669"/>
    <property type="project" value="UniProtKB-SubCell"/>
</dbReference>
<reference evidence="8 9" key="1">
    <citation type="journal article" date="2015" name="Microbes Environ.">
        <title>Distribution and evolution of nitrogen fixation genes in the phylum bacteroidetes.</title>
        <authorList>
            <person name="Inoue J."/>
            <person name="Oshima K."/>
            <person name="Suda W."/>
            <person name="Sakamoto M."/>
            <person name="Iino T."/>
            <person name="Noda S."/>
            <person name="Hongoh Y."/>
            <person name="Hattori M."/>
            <person name="Ohkuma M."/>
        </authorList>
    </citation>
    <scope>NUCLEOTIDE SEQUENCE [LARGE SCALE GENOMIC DNA]</scope>
    <source>
        <strain evidence="8 9">JCM 15093</strain>
    </source>
</reference>
<comment type="caution">
    <text evidence="8">The sequence shown here is derived from an EMBL/GenBank/DDBJ whole genome shotgun (WGS) entry which is preliminary data.</text>
</comment>
<evidence type="ECO:0000256" key="4">
    <source>
        <dbReference type="ARBA" id="ARBA00022452"/>
    </source>
</evidence>
<dbReference type="STRING" id="1121097.GCA_000428125_02203"/>
<keyword evidence="3" id="KW-0813">Transport</keyword>
<proteinExistence type="inferred from homology"/>
<dbReference type="EMBL" id="BAJS01000009">
    <property type="protein sequence ID" value="GAK36660.1"/>
    <property type="molecule type" value="Genomic_DNA"/>
</dbReference>
<dbReference type="PANTHER" id="PTHR30026">
    <property type="entry name" value="OUTER MEMBRANE PROTEIN TOLC"/>
    <property type="match status" value="1"/>
</dbReference>
<dbReference type="GO" id="GO:0015288">
    <property type="term" value="F:porin activity"/>
    <property type="evidence" value="ECO:0007669"/>
    <property type="project" value="TreeGrafter"/>
</dbReference>
<dbReference type="eggNOG" id="COG1538">
    <property type="taxonomic scope" value="Bacteria"/>
</dbReference>
<evidence type="ECO:0000256" key="6">
    <source>
        <dbReference type="ARBA" id="ARBA00023136"/>
    </source>
</evidence>
<sequence>MNFHIMMRRNFLRFAICLNLGCVFVPFLFAQTKIVLDLQRTIELANDSSLEAFRVRNLYLSGYWEYRTYKANRLPSITLNATPAEYNRAITQRYDSENDVDVYRSQQSYFAYGNLSVKQNLDWTGGTFYVNSNLSYIRSFGATDATQFTSVPLRIGYSQSLLGYNAFKWEKRIEPLKYEKVKKQLIYNMEAVSEQATTYFFALAMADAKYKLAQDIVASSDTLYRMGMQRHKIAAISQADLLTLKLDLVNARNTLQNIAISRKRAMFALASYLGMDKNTEIQLDLPGRPHEISIMVDKALNLAKENNPSFLEWKQNVLEAQQALDKAKKESRLNASFDASVGYNQVADNLSDAYRRPMQQELVSVSFSIPLLDWGVSKGKRNMAHNNLEVVKTSSRQGELTLEEEVIMTVNDFNIQQSLIASAEEALDLSILAYNETRQRFVIGKTDINSLTLSLNRQQEAQQNYISALQNYWLNYYKIRKLTLHDFASGFSLSEKFDYNLNSRW</sequence>
<comment type="similarity">
    <text evidence="2">Belongs to the outer membrane factor (OMF) (TC 1.B.17) family.</text>
</comment>
<protein>
    <submittedName>
        <fullName evidence="8">Outer membrane protein TolC</fullName>
    </submittedName>
</protein>
<dbReference type="Gene3D" id="1.20.1600.10">
    <property type="entry name" value="Outer membrane efflux proteins (OEP)"/>
    <property type="match status" value="1"/>
</dbReference>
<keyword evidence="4" id="KW-1134">Transmembrane beta strand</keyword>
<dbReference type="PANTHER" id="PTHR30026:SF20">
    <property type="entry name" value="OUTER MEMBRANE PROTEIN TOLC"/>
    <property type="match status" value="1"/>
</dbReference>
<dbReference type="GO" id="GO:0015562">
    <property type="term" value="F:efflux transmembrane transporter activity"/>
    <property type="evidence" value="ECO:0007669"/>
    <property type="project" value="InterPro"/>
</dbReference>
<keyword evidence="9" id="KW-1185">Reference proteome</keyword>
<dbReference type="AlphaFoldDB" id="A0A069D2W9"/>
<evidence type="ECO:0000313" key="9">
    <source>
        <dbReference type="Proteomes" id="UP000027601"/>
    </source>
</evidence>
<accession>A0A069D2W9</accession>
<dbReference type="InterPro" id="IPR051906">
    <property type="entry name" value="TolC-like"/>
</dbReference>